<dbReference type="EMBL" id="JRYB01000001">
    <property type="protein sequence ID" value="OIJ41446.1"/>
    <property type="molecule type" value="Genomic_DNA"/>
</dbReference>
<organism evidence="1 2">
    <name type="scientific">Massilia timonae</name>
    <dbReference type="NCBI Taxonomy" id="47229"/>
    <lineage>
        <taxon>Bacteria</taxon>
        <taxon>Pseudomonadati</taxon>
        <taxon>Pseudomonadota</taxon>
        <taxon>Betaproteobacteria</taxon>
        <taxon>Burkholderiales</taxon>
        <taxon>Oxalobacteraceae</taxon>
        <taxon>Telluria group</taxon>
        <taxon>Massilia</taxon>
    </lineage>
</organism>
<protein>
    <submittedName>
        <fullName evidence="1">Uncharacterized protein</fullName>
    </submittedName>
</protein>
<evidence type="ECO:0000313" key="2">
    <source>
        <dbReference type="Proteomes" id="UP000180246"/>
    </source>
</evidence>
<sequence length="59" mass="6559">MDQSKESTAAPVPASFEQARAMAQEAVEKAFRVPAECLVEPGHVMSHKKFEQMLAEQQK</sequence>
<proteinExistence type="predicted"/>
<accession>A0A1S2N8M5</accession>
<gene>
    <name evidence="1" type="ORF">LO55_5054</name>
</gene>
<dbReference type="AlphaFoldDB" id="A0A1S2N8M5"/>
<name>A0A1S2N8M5_9BURK</name>
<dbReference type="RefSeq" id="WP_071363532.1">
    <property type="nucleotide sequence ID" value="NZ_JRYB01000001.1"/>
</dbReference>
<evidence type="ECO:0000313" key="1">
    <source>
        <dbReference type="EMBL" id="OIJ41446.1"/>
    </source>
</evidence>
<comment type="caution">
    <text evidence="1">The sequence shown here is derived from an EMBL/GenBank/DDBJ whole genome shotgun (WGS) entry which is preliminary data.</text>
</comment>
<reference evidence="1 2" key="1">
    <citation type="submission" date="2014-10" db="EMBL/GenBank/DDBJ databases">
        <authorList>
            <person name="Seo M.-J."/>
            <person name="Seok Y.J."/>
            <person name="Cha I.-T."/>
        </authorList>
    </citation>
    <scope>NUCLEOTIDE SEQUENCE [LARGE SCALE GENOMIC DNA]</scope>
    <source>
        <strain evidence="1 2">NEU</strain>
    </source>
</reference>
<dbReference type="Proteomes" id="UP000180246">
    <property type="component" value="Unassembled WGS sequence"/>
</dbReference>